<dbReference type="Proteomes" id="UP000747110">
    <property type="component" value="Unassembled WGS sequence"/>
</dbReference>
<dbReference type="GO" id="GO:0016887">
    <property type="term" value="F:ATP hydrolysis activity"/>
    <property type="evidence" value="ECO:0007669"/>
    <property type="project" value="InterPro"/>
</dbReference>
<dbReference type="NCBIfam" id="NF003555">
    <property type="entry name" value="PRK05218.1"/>
    <property type="match status" value="1"/>
</dbReference>
<dbReference type="FunFam" id="3.30.565.10:FF:000005">
    <property type="entry name" value="Heat shock protein 90"/>
    <property type="match status" value="1"/>
</dbReference>
<feature type="binding site" evidence="5">
    <location>
        <position position="134"/>
    </location>
    <ligand>
        <name>ATP</name>
        <dbReference type="ChEBI" id="CHEBI:30616"/>
    </ligand>
</feature>
<feature type="binding site" evidence="5">
    <location>
        <position position="269"/>
    </location>
    <ligand>
        <name>ATP</name>
        <dbReference type="ChEBI" id="CHEBI:30616"/>
    </ligand>
</feature>
<keyword evidence="11" id="KW-1185">Reference proteome</keyword>
<keyword evidence="3 5" id="KW-0067">ATP-binding</keyword>
<dbReference type="FunFam" id="1.20.120.790:FF:000001">
    <property type="entry name" value="Heat shock protein 90 alpha"/>
    <property type="match status" value="1"/>
</dbReference>
<dbReference type="Gene3D" id="3.30.565.10">
    <property type="entry name" value="Histidine kinase-like ATPase, C-terminal domain"/>
    <property type="match status" value="1"/>
</dbReference>
<feature type="binding site" evidence="5">
    <location>
        <position position="189"/>
    </location>
    <ligand>
        <name>ATP</name>
        <dbReference type="ChEBI" id="CHEBI:30616"/>
    </ligand>
</feature>
<evidence type="ECO:0000256" key="5">
    <source>
        <dbReference type="PIRSR" id="PIRSR002583-1"/>
    </source>
</evidence>
<dbReference type="EMBL" id="BNCP01000002">
    <property type="protein sequence ID" value="GIL70563.1"/>
    <property type="molecule type" value="Genomic_DNA"/>
</dbReference>
<dbReference type="FunFam" id="3.30.230.80:FF:000001">
    <property type="entry name" value="Heat shock protein 90 alpha"/>
    <property type="match status" value="1"/>
</dbReference>
<dbReference type="InterPro" id="IPR037196">
    <property type="entry name" value="HSP90_C"/>
</dbReference>
<dbReference type="InterPro" id="IPR003594">
    <property type="entry name" value="HATPase_dom"/>
</dbReference>
<dbReference type="Gene3D" id="1.20.120.790">
    <property type="entry name" value="Heat shock protein 90, C-terminal domain"/>
    <property type="match status" value="1"/>
</dbReference>
<name>A0A8J4G1S9_9CHLO</name>
<evidence type="ECO:0000256" key="6">
    <source>
        <dbReference type="SAM" id="MobiDB-lite"/>
    </source>
</evidence>
<dbReference type="GO" id="GO:0005524">
    <property type="term" value="F:ATP binding"/>
    <property type="evidence" value="ECO:0007669"/>
    <property type="project" value="UniProtKB-KW"/>
</dbReference>
<evidence type="ECO:0000313" key="9">
    <source>
        <dbReference type="EMBL" id="GIL98285.1"/>
    </source>
</evidence>
<evidence type="ECO:0000256" key="4">
    <source>
        <dbReference type="ARBA" id="ARBA00023186"/>
    </source>
</evidence>
<dbReference type="Gene3D" id="3.40.50.11260">
    <property type="match status" value="1"/>
</dbReference>
<dbReference type="InterPro" id="IPR001404">
    <property type="entry name" value="Hsp90_fam"/>
</dbReference>
<protein>
    <recommendedName>
        <fullName evidence="7">Histidine kinase/HSP90-like ATPase domain-containing protein</fullName>
    </recommendedName>
</protein>
<feature type="compositionally biased region" description="Low complexity" evidence="6">
    <location>
        <begin position="786"/>
        <end position="814"/>
    </location>
</feature>
<feature type="binding site" evidence="5">
    <location>
        <begin position="216"/>
        <end position="221"/>
    </location>
    <ligand>
        <name>ATP</name>
        <dbReference type="ChEBI" id="CHEBI:30616"/>
    </ligand>
</feature>
<dbReference type="InterPro" id="IPR036890">
    <property type="entry name" value="HATPase_C_sf"/>
</dbReference>
<feature type="region of interest" description="Disordered" evidence="6">
    <location>
        <begin position="312"/>
        <end position="344"/>
    </location>
</feature>
<reference evidence="9" key="1">
    <citation type="journal article" date="2021" name="Proc. Natl. Acad. Sci. U.S.A.">
        <title>Three genomes in the algal genus Volvox reveal the fate of a haploid sex-determining region after a transition to homothallism.</title>
        <authorList>
            <person name="Yamamoto K."/>
            <person name="Hamaji T."/>
            <person name="Kawai-Toyooka H."/>
            <person name="Matsuzaki R."/>
            <person name="Takahashi F."/>
            <person name="Nishimura Y."/>
            <person name="Kawachi M."/>
            <person name="Noguchi H."/>
            <person name="Minakuchi Y."/>
            <person name="Umen J.G."/>
            <person name="Toyoda A."/>
            <person name="Nozaki H."/>
        </authorList>
    </citation>
    <scope>NUCLEOTIDE SEQUENCE</scope>
    <source>
        <strain evidence="9">NIES-3785</strain>
        <strain evidence="8">NIES-3786</strain>
    </source>
</reference>
<keyword evidence="2 5" id="KW-0547">Nucleotide-binding</keyword>
<dbReference type="SUPFAM" id="SSF110942">
    <property type="entry name" value="HSP90 C-terminal domain"/>
    <property type="match status" value="1"/>
</dbReference>
<feature type="binding site" evidence="5">
    <location>
        <position position="181"/>
    </location>
    <ligand>
        <name>ATP</name>
        <dbReference type="ChEBI" id="CHEBI:30616"/>
    </ligand>
</feature>
<evidence type="ECO:0000256" key="1">
    <source>
        <dbReference type="ARBA" id="ARBA00008239"/>
    </source>
</evidence>
<keyword evidence="4" id="KW-0143">Chaperone</keyword>
<accession>A0A8J4G1S9</accession>
<dbReference type="EMBL" id="BNCQ01000005">
    <property type="protein sequence ID" value="GIL98285.1"/>
    <property type="molecule type" value="Genomic_DNA"/>
</dbReference>
<dbReference type="Pfam" id="PF00183">
    <property type="entry name" value="HSP90"/>
    <property type="match status" value="1"/>
</dbReference>
<feature type="region of interest" description="Disordered" evidence="6">
    <location>
        <begin position="786"/>
        <end position="829"/>
    </location>
</feature>
<dbReference type="AlphaFoldDB" id="A0A8J4G1S9"/>
<dbReference type="PROSITE" id="PS00298">
    <property type="entry name" value="HSP90"/>
    <property type="match status" value="1"/>
</dbReference>
<feature type="binding site" evidence="5">
    <location>
        <begin position="196"/>
        <end position="197"/>
    </location>
    <ligand>
        <name>ATP</name>
        <dbReference type="ChEBI" id="CHEBI:30616"/>
    </ligand>
</feature>
<evidence type="ECO:0000313" key="10">
    <source>
        <dbReference type="Proteomes" id="UP000722791"/>
    </source>
</evidence>
<comment type="caution">
    <text evidence="9">The sequence shown here is derived from an EMBL/GenBank/DDBJ whole genome shotgun (WGS) entry which is preliminary data.</text>
</comment>
<dbReference type="CDD" id="cd16927">
    <property type="entry name" value="HATPase_Hsp90-like"/>
    <property type="match status" value="1"/>
</dbReference>
<evidence type="ECO:0000259" key="7">
    <source>
        <dbReference type="SMART" id="SM00387"/>
    </source>
</evidence>
<evidence type="ECO:0000256" key="2">
    <source>
        <dbReference type="ARBA" id="ARBA00022741"/>
    </source>
</evidence>
<organism evidence="9 10">
    <name type="scientific">Volvox reticuliferus</name>
    <dbReference type="NCBI Taxonomy" id="1737510"/>
    <lineage>
        <taxon>Eukaryota</taxon>
        <taxon>Viridiplantae</taxon>
        <taxon>Chlorophyta</taxon>
        <taxon>core chlorophytes</taxon>
        <taxon>Chlorophyceae</taxon>
        <taxon>CS clade</taxon>
        <taxon>Chlamydomonadales</taxon>
        <taxon>Volvocaceae</taxon>
        <taxon>Volvox</taxon>
    </lineage>
</organism>
<dbReference type="GO" id="GO:0051082">
    <property type="term" value="F:unfolded protein binding"/>
    <property type="evidence" value="ECO:0007669"/>
    <property type="project" value="InterPro"/>
</dbReference>
<dbReference type="GO" id="GO:0140662">
    <property type="term" value="F:ATP-dependent protein folding chaperone"/>
    <property type="evidence" value="ECO:0007669"/>
    <property type="project" value="InterPro"/>
</dbReference>
<dbReference type="Proteomes" id="UP000722791">
    <property type="component" value="Unassembled WGS sequence"/>
</dbReference>
<dbReference type="SUPFAM" id="SSF55874">
    <property type="entry name" value="ATPase domain of HSP90 chaperone/DNA topoisomerase II/histidine kinase"/>
    <property type="match status" value="1"/>
</dbReference>
<sequence>MLLRGFSSRLGQVMMQLRGSHLGCFRPVSCLAPAAFQVRASGTPSVARPTPALFRRNPSSSLLGSFSVLAPFGEGFLAGRPQMPGLLRAAATEAAPAPAEETFTYQAEVDRLMDIIVNSLYSNREVFLRELVSNASDALDKARFLSVTDPSVMAGREELEIRISADKDKGTLTIEDSGIGMSREQLLSNLGTIARSGTRKFMEAMAAKGDSNLIGQFGVGFYSAFLVSDRVRVQSKNPEDPKQWVWEAAAGSHQYTIREDTASDLVRGTRITLFLKEDAAEMADPVRITRLIKQYSQFIAFPIKVYSPKKEPRKVVDTEATNRKQEAADKKAAEKGEPSKPVDPVMKTEYDEVWDWRLENENKPIWTRSPKDVSETAYNDFFKATFGEFLDPLAHVHFNVEGTIEFSAILYLPGMAPFEQQNMMQRSKSIKLYVKRVFISDEFDEDLMPRYLSFVKGVVDSSDLPLNVSREILQESRIVRVIRKQLVRRSIEMMEELASKENGEDYKTFWDAFGRNIKYGVVEDTENREKLSKLLRFSSSKSEDNLTSLDEYVSRMKPKQKSIYYMAADSVQAARAAPFVEAMVAKGIEVLYLTEPIDEACVTNLAKYGDKDIQYDLVDVSKEGVTLDEEGEEEKAAAEAAAKELQPVVDFLKKSLGERVEKVAVSNRLLDSPCALVTSKFGWSANMERIMRSQAMGDARAMEYMRGRKIMEINPKHDIISGIKTLLQEKDEDRARDLAELLYETSLITSGFQVDSPKDYASKVFTLMKIALGYDILSEVEEQQAQAAAATPTVTSAASSTGAASASPRPAATPVDAEVVSEDDPWKKA</sequence>
<dbReference type="PANTHER" id="PTHR11528">
    <property type="entry name" value="HEAT SHOCK PROTEIN 90 FAMILY MEMBER"/>
    <property type="match status" value="1"/>
</dbReference>
<feature type="domain" description="Histidine kinase/HSP90-like ATPase" evidence="7">
    <location>
        <begin position="123"/>
        <end position="279"/>
    </location>
</feature>
<dbReference type="InterPro" id="IPR019805">
    <property type="entry name" value="Heat_shock_protein_90_CS"/>
</dbReference>
<evidence type="ECO:0000256" key="3">
    <source>
        <dbReference type="ARBA" id="ARBA00022840"/>
    </source>
</evidence>
<dbReference type="Gene3D" id="3.30.230.80">
    <property type="match status" value="1"/>
</dbReference>
<dbReference type="SUPFAM" id="SSF54211">
    <property type="entry name" value="Ribosomal protein S5 domain 2-like"/>
    <property type="match status" value="1"/>
</dbReference>
<gene>
    <name evidence="8" type="ORF">Vretifemale_1292</name>
    <name evidence="9" type="ORF">Vretimale_3686</name>
</gene>
<proteinExistence type="inferred from homology"/>
<feature type="binding site" evidence="5">
    <location>
        <position position="130"/>
    </location>
    <ligand>
        <name>ATP</name>
        <dbReference type="ChEBI" id="CHEBI:30616"/>
    </ligand>
</feature>
<dbReference type="FunFam" id="3.40.50.11260:FF:000005">
    <property type="entry name" value="Heat shock protein 90"/>
    <property type="match status" value="1"/>
</dbReference>
<comment type="similarity">
    <text evidence="1">Belongs to the heat shock protein 90 family.</text>
</comment>
<dbReference type="HAMAP" id="MF_00505">
    <property type="entry name" value="HSP90"/>
    <property type="match status" value="1"/>
</dbReference>
<evidence type="ECO:0000313" key="8">
    <source>
        <dbReference type="EMBL" id="GIL70563.1"/>
    </source>
</evidence>
<dbReference type="PIRSF" id="PIRSF002583">
    <property type="entry name" value="Hsp90"/>
    <property type="match status" value="1"/>
</dbReference>
<dbReference type="PRINTS" id="PR00775">
    <property type="entry name" value="HEATSHOCK90"/>
</dbReference>
<feature type="binding site" evidence="5">
    <location>
        <position position="470"/>
    </location>
    <ligand>
        <name>ATP</name>
        <dbReference type="ChEBI" id="CHEBI:30616"/>
    </ligand>
</feature>
<dbReference type="OrthoDB" id="28737at2759"/>
<dbReference type="InterPro" id="IPR020568">
    <property type="entry name" value="Ribosomal_Su5_D2-typ_SF"/>
</dbReference>
<dbReference type="SMART" id="SM00387">
    <property type="entry name" value="HATPase_c"/>
    <property type="match status" value="1"/>
</dbReference>
<dbReference type="InterPro" id="IPR020575">
    <property type="entry name" value="Hsp90_N"/>
</dbReference>
<dbReference type="Pfam" id="PF02518">
    <property type="entry name" value="HATPase_c"/>
    <property type="match status" value="1"/>
</dbReference>
<feature type="binding site" evidence="5">
    <location>
        <position position="176"/>
    </location>
    <ligand>
        <name>ATP</name>
        <dbReference type="ChEBI" id="CHEBI:30616"/>
    </ligand>
</feature>
<evidence type="ECO:0000313" key="11">
    <source>
        <dbReference type="Proteomes" id="UP000747110"/>
    </source>
</evidence>